<feature type="domain" description="AMP-dependent synthetase/ligase" evidence="1">
    <location>
        <begin position="25"/>
        <end position="393"/>
    </location>
</feature>
<evidence type="ECO:0000313" key="4">
    <source>
        <dbReference type="Proteomes" id="UP000826462"/>
    </source>
</evidence>
<keyword evidence="4" id="KW-1185">Reference proteome</keyword>
<evidence type="ECO:0000313" key="3">
    <source>
        <dbReference type="EMBL" id="QYD66951.1"/>
    </source>
</evidence>
<protein>
    <submittedName>
        <fullName evidence="3">Acyl--CoA ligase</fullName>
    </submittedName>
</protein>
<dbReference type="InterPro" id="IPR000873">
    <property type="entry name" value="AMP-dep_synth/lig_dom"/>
</dbReference>
<sequence>MNVVSRPAVRSDAAEVPTLIASLLENAAKHPHAPAIIDGDLTIEFGQFVEDAHRLATRFADLGVRPGDRIVLHLGHCYQASIACYAAIMLGAIAAPLNVHLKAPELARLMLRLQPAVYIGHLARRDTMNDVPPDLLPFDRRFYVDRAYVDMPRAPSTGGHDLAGSSWDALMASAHKTQLDTRPLPQPDRDAIAILLCTSGTTGEPKLVAHTQRSFAHCVDYLRKAGFGGSAAVPLAATPLFHLPGMFRLHVSLTFGQCLVLPQCLDFDGAAYLDAIERYQCTTLALSPFGAAELIRAQADRRRATGSLRGCVVTGDACSIELQQRFEATFGVALPVVYGMTEAPLCVVIGSTPRTVRARPGTTRIVDRNGNNVPAGMPGELILNVPTLFDGYWISPGALERGVDDDGWYHTGDLMREDEHGELSYVARIKDIIVRDGENIAPAEIEQALLSHPAAADAAVVGVPDDVLGERIVGFVKLAEHAADTTMQEILAWMATRLADHKLPEAVLRVERIPRTPFGKADRRALRELARGELALLREREA</sequence>
<dbReference type="Gene3D" id="3.40.50.12780">
    <property type="entry name" value="N-terminal domain of ligase-like"/>
    <property type="match status" value="1"/>
</dbReference>
<dbReference type="InterPro" id="IPR045851">
    <property type="entry name" value="AMP-bd_C_sf"/>
</dbReference>
<organism evidence="3 4">
    <name type="scientific">Paraburkholderia edwinii</name>
    <dbReference type="NCBI Taxonomy" id="2861782"/>
    <lineage>
        <taxon>Bacteria</taxon>
        <taxon>Pseudomonadati</taxon>
        <taxon>Pseudomonadota</taxon>
        <taxon>Betaproteobacteria</taxon>
        <taxon>Burkholderiales</taxon>
        <taxon>Burkholderiaceae</taxon>
        <taxon>Paraburkholderia</taxon>
    </lineage>
</organism>
<keyword evidence="3" id="KW-0436">Ligase</keyword>
<dbReference type="Proteomes" id="UP000826462">
    <property type="component" value="Chromosome 1"/>
</dbReference>
<dbReference type="Gene3D" id="3.30.300.30">
    <property type="match status" value="1"/>
</dbReference>
<dbReference type="RefSeq" id="WP_219795945.1">
    <property type="nucleotide sequence ID" value="NZ_CP080095.1"/>
</dbReference>
<evidence type="ECO:0000259" key="2">
    <source>
        <dbReference type="Pfam" id="PF13193"/>
    </source>
</evidence>
<dbReference type="SUPFAM" id="SSF56801">
    <property type="entry name" value="Acetyl-CoA synthetase-like"/>
    <property type="match status" value="1"/>
</dbReference>
<gene>
    <name evidence="3" type="ORF">KZJ38_10995</name>
</gene>
<accession>A0ABX8UE38</accession>
<proteinExistence type="predicted"/>
<evidence type="ECO:0000259" key="1">
    <source>
        <dbReference type="Pfam" id="PF00501"/>
    </source>
</evidence>
<reference evidence="3 4" key="1">
    <citation type="submission" date="2021-07" db="EMBL/GenBank/DDBJ databases">
        <title>Paraburkholderia edwinii protects Aspergillus sp. from phenazines by acting as a toxin sponge.</title>
        <authorList>
            <person name="Dahlstrom K.M."/>
            <person name="Newman D.K."/>
        </authorList>
    </citation>
    <scope>NUCLEOTIDE SEQUENCE [LARGE SCALE GENOMIC DNA]</scope>
    <source>
        <strain evidence="3 4">Pe01</strain>
    </source>
</reference>
<dbReference type="InterPro" id="IPR050237">
    <property type="entry name" value="ATP-dep_AMP-bd_enzyme"/>
</dbReference>
<dbReference type="PROSITE" id="PS00455">
    <property type="entry name" value="AMP_BINDING"/>
    <property type="match status" value="1"/>
</dbReference>
<dbReference type="Pfam" id="PF00501">
    <property type="entry name" value="AMP-binding"/>
    <property type="match status" value="1"/>
</dbReference>
<dbReference type="InterPro" id="IPR025110">
    <property type="entry name" value="AMP-bd_C"/>
</dbReference>
<dbReference type="EMBL" id="CP080095">
    <property type="protein sequence ID" value="QYD66951.1"/>
    <property type="molecule type" value="Genomic_DNA"/>
</dbReference>
<dbReference type="PANTHER" id="PTHR43767">
    <property type="entry name" value="LONG-CHAIN-FATTY-ACID--COA LIGASE"/>
    <property type="match status" value="1"/>
</dbReference>
<dbReference type="Pfam" id="PF13193">
    <property type="entry name" value="AMP-binding_C"/>
    <property type="match status" value="1"/>
</dbReference>
<dbReference type="InterPro" id="IPR042099">
    <property type="entry name" value="ANL_N_sf"/>
</dbReference>
<dbReference type="GO" id="GO:0016874">
    <property type="term" value="F:ligase activity"/>
    <property type="evidence" value="ECO:0007669"/>
    <property type="project" value="UniProtKB-KW"/>
</dbReference>
<dbReference type="InterPro" id="IPR020845">
    <property type="entry name" value="AMP-binding_CS"/>
</dbReference>
<name>A0ABX8UE38_9BURK</name>
<feature type="domain" description="AMP-binding enzyme C-terminal" evidence="2">
    <location>
        <begin position="444"/>
        <end position="520"/>
    </location>
</feature>
<dbReference type="PANTHER" id="PTHR43767:SF1">
    <property type="entry name" value="NONRIBOSOMAL PEPTIDE SYNTHASE PES1 (EUROFUNG)-RELATED"/>
    <property type="match status" value="1"/>
</dbReference>